<dbReference type="PANTHER" id="PTHR28061">
    <property type="entry name" value="INO EIGHTY SUBUNIT 4"/>
    <property type="match status" value="1"/>
</dbReference>
<dbReference type="GO" id="GO:0006338">
    <property type="term" value="P:chromatin remodeling"/>
    <property type="evidence" value="ECO:0007669"/>
    <property type="project" value="InterPro"/>
</dbReference>
<name>A0A1E4SMQ6_9ASCO</name>
<accession>A0A1E4SMQ6</accession>
<sequence length="163" mass="17465">MGTPKRYWATVQVPTAFLKTLPEFAPPVTKSKAKKPSDASATSSTSTTPKSKAKGKVTKTDSSPTPETVGAISNFKINSGLKESSTSGLTMNSITSAYTLDKSGAPCKKWVKKPHQFKTFSGFKVKYIGYGHAEEGHPEPEANKVKEEPAKSVSLTPDIRSEA</sequence>
<gene>
    <name evidence="2" type="ORF">CANTADRAFT_46866</name>
</gene>
<dbReference type="OrthoDB" id="4093188at2759"/>
<dbReference type="EMBL" id="KV453910">
    <property type="protein sequence ID" value="ODV80814.1"/>
    <property type="molecule type" value="Genomic_DNA"/>
</dbReference>
<dbReference type="GO" id="GO:0031011">
    <property type="term" value="C:Ino80 complex"/>
    <property type="evidence" value="ECO:0007669"/>
    <property type="project" value="InterPro"/>
</dbReference>
<protein>
    <submittedName>
        <fullName evidence="2">DUF1711-domain-containing protein</fullName>
    </submittedName>
</protein>
<dbReference type="AlphaFoldDB" id="A0A1E4SMQ6"/>
<feature type="compositionally biased region" description="Low complexity" evidence="1">
    <location>
        <begin position="38"/>
        <end position="50"/>
    </location>
</feature>
<feature type="region of interest" description="Disordered" evidence="1">
    <location>
        <begin position="27"/>
        <end position="77"/>
    </location>
</feature>
<feature type="compositionally biased region" description="Basic and acidic residues" evidence="1">
    <location>
        <begin position="133"/>
        <end position="150"/>
    </location>
</feature>
<feature type="region of interest" description="Disordered" evidence="1">
    <location>
        <begin position="133"/>
        <end position="163"/>
    </location>
</feature>
<keyword evidence="3" id="KW-1185">Reference proteome</keyword>
<reference evidence="3" key="1">
    <citation type="submission" date="2016-05" db="EMBL/GenBank/DDBJ databases">
        <title>Comparative genomics of biotechnologically important yeasts.</title>
        <authorList>
            <consortium name="DOE Joint Genome Institute"/>
            <person name="Riley R."/>
            <person name="Haridas S."/>
            <person name="Wolfe K.H."/>
            <person name="Lopes M.R."/>
            <person name="Hittinger C.T."/>
            <person name="Goker M."/>
            <person name="Salamov A."/>
            <person name="Wisecaver J."/>
            <person name="Long T.M."/>
            <person name="Aerts A.L."/>
            <person name="Barry K."/>
            <person name="Choi C."/>
            <person name="Clum A."/>
            <person name="Coughlan A.Y."/>
            <person name="Deshpande S."/>
            <person name="Douglass A.P."/>
            <person name="Hanson S.J."/>
            <person name="Klenk H.-P."/>
            <person name="Labutti K."/>
            <person name="Lapidus A."/>
            <person name="Lindquist E."/>
            <person name="Lipzen A."/>
            <person name="Meier-Kolthoff J.P."/>
            <person name="Ohm R.A."/>
            <person name="Otillar R.P."/>
            <person name="Pangilinan J."/>
            <person name="Peng Y."/>
            <person name="Rokas A."/>
            <person name="Rosa C.A."/>
            <person name="Scheuner C."/>
            <person name="Sibirny A.A."/>
            <person name="Slot J.C."/>
            <person name="Stielow J.B."/>
            <person name="Sun H."/>
            <person name="Kurtzman C.P."/>
            <person name="Blackwell M."/>
            <person name="Grigoriev I.V."/>
            <person name="Jeffries T.W."/>
        </authorList>
    </citation>
    <scope>NUCLEOTIDE SEQUENCE [LARGE SCALE GENOMIC DNA]</scope>
    <source>
        <strain evidence="3">NRRL Y-17324</strain>
    </source>
</reference>
<evidence type="ECO:0000256" key="1">
    <source>
        <dbReference type="SAM" id="MobiDB-lite"/>
    </source>
</evidence>
<dbReference type="InterPro" id="IPR013175">
    <property type="entry name" value="INO80_su_Ies4"/>
</dbReference>
<evidence type="ECO:0000313" key="2">
    <source>
        <dbReference type="EMBL" id="ODV80814.1"/>
    </source>
</evidence>
<dbReference type="RefSeq" id="XP_020065936.1">
    <property type="nucleotide sequence ID" value="XM_020209388.1"/>
</dbReference>
<evidence type="ECO:0000313" key="3">
    <source>
        <dbReference type="Proteomes" id="UP000094285"/>
    </source>
</evidence>
<dbReference type="GeneID" id="30983524"/>
<proteinExistence type="predicted"/>
<dbReference type="Proteomes" id="UP000094285">
    <property type="component" value="Unassembled WGS sequence"/>
</dbReference>
<dbReference type="PANTHER" id="PTHR28061:SF1">
    <property type="entry name" value="INO80 COMPLEX SUBUNIT 4"/>
    <property type="match status" value="1"/>
</dbReference>
<dbReference type="Pfam" id="PF08193">
    <property type="entry name" value="INO80_Ies4"/>
    <property type="match status" value="1"/>
</dbReference>
<organism evidence="2 3">
    <name type="scientific">Suhomyces tanzawaensis NRRL Y-17324</name>
    <dbReference type="NCBI Taxonomy" id="984487"/>
    <lineage>
        <taxon>Eukaryota</taxon>
        <taxon>Fungi</taxon>
        <taxon>Dikarya</taxon>
        <taxon>Ascomycota</taxon>
        <taxon>Saccharomycotina</taxon>
        <taxon>Pichiomycetes</taxon>
        <taxon>Debaryomycetaceae</taxon>
        <taxon>Suhomyces</taxon>
    </lineage>
</organism>